<keyword evidence="8" id="KW-0325">Glycoprotein</keyword>
<dbReference type="Gene3D" id="3.30.200.20">
    <property type="entry name" value="Phosphorylase Kinase, domain 1"/>
    <property type="match status" value="1"/>
</dbReference>
<dbReference type="PANTHER" id="PTHR27008">
    <property type="entry name" value="OS04G0122200 PROTEIN"/>
    <property type="match status" value="1"/>
</dbReference>
<dbReference type="Gene3D" id="3.80.10.10">
    <property type="entry name" value="Ribonuclease Inhibitor"/>
    <property type="match status" value="4"/>
</dbReference>
<gene>
    <name evidence="10" type="ORF">Adt_37024</name>
</gene>
<dbReference type="InterPro" id="IPR001245">
    <property type="entry name" value="Ser-Thr/Tyr_kinase_cat_dom"/>
</dbReference>
<comment type="caution">
    <text evidence="10">The sequence shown here is derived from an EMBL/GenBank/DDBJ whole genome shotgun (WGS) entry which is preliminary data.</text>
</comment>
<dbReference type="AlphaFoldDB" id="A0ABD1QL89"/>
<evidence type="ECO:0000259" key="9">
    <source>
        <dbReference type="PROSITE" id="PS50011"/>
    </source>
</evidence>
<keyword evidence="10" id="KW-0808">Transferase</keyword>
<dbReference type="Pfam" id="PF00560">
    <property type="entry name" value="LRR_1"/>
    <property type="match status" value="4"/>
</dbReference>
<evidence type="ECO:0000313" key="10">
    <source>
        <dbReference type="EMBL" id="KAL2476288.1"/>
    </source>
</evidence>
<evidence type="ECO:0000256" key="7">
    <source>
        <dbReference type="ARBA" id="ARBA00023136"/>
    </source>
</evidence>
<protein>
    <submittedName>
        <fullName evidence="10">Leucine-rich repeat protein kinase family protein</fullName>
    </submittedName>
</protein>
<evidence type="ECO:0000313" key="11">
    <source>
        <dbReference type="Proteomes" id="UP001604336"/>
    </source>
</evidence>
<evidence type="ECO:0000256" key="1">
    <source>
        <dbReference type="ARBA" id="ARBA00004167"/>
    </source>
</evidence>
<evidence type="ECO:0000256" key="5">
    <source>
        <dbReference type="ARBA" id="ARBA00022737"/>
    </source>
</evidence>
<dbReference type="EMBL" id="JBFOLK010000011">
    <property type="protein sequence ID" value="KAL2476288.1"/>
    <property type="molecule type" value="Genomic_DNA"/>
</dbReference>
<dbReference type="InterPro" id="IPR032675">
    <property type="entry name" value="LRR_dom_sf"/>
</dbReference>
<keyword evidence="2" id="KW-0433">Leucine-rich repeat</keyword>
<keyword evidence="11" id="KW-1185">Reference proteome</keyword>
<comment type="subcellular location">
    <subcellularLocation>
        <location evidence="1">Membrane</location>
        <topology evidence="1">Single-pass membrane protein</topology>
    </subcellularLocation>
</comment>
<dbReference type="GO" id="GO:0016301">
    <property type="term" value="F:kinase activity"/>
    <property type="evidence" value="ECO:0007669"/>
    <property type="project" value="UniProtKB-KW"/>
</dbReference>
<proteinExistence type="predicted"/>
<sequence length="521" mass="57879">MGLGGIIVKEICGLSFLRSLIISDNNFHGFIPNEMGKLSQLREIDMQYNELSGSISTSLGFLENLEKLNLSYNRFNGDIPNGIFNLSSLIEVNLRNNILSGSLLTDICYNLPKIEMLRISMNQIGGNIPPSLGTCTNLKLLSLSYNNFAGSIPMEIENLSMLQIVYLGANKLIGNIPNEIGNLSALVYLDLDRNSFIELRLLNFDGNQLTNDPSMLELDFLISLINCRQLKDIRIGTNSFDGMLPRALGNLSASIQAFTTAFCGIKGIIPNEIGNMSNLIELRIGGNELTGIIPDTLGQLTKVQMLRLNDNKLPGQYMSTFAIWPFGNLIALQNLDLSQNNLYGVIPKSLEKLEDLVYFNVSFNELSGEIPNGGPFKNLPADFFRWKLQIVWSFSIQGHAMQRNTLLSAPSTSPITIKRIPYYEVLNATNKFNEGNLIGIDSIDSVYRGIFSDGMIAAIKVFNLDLEGANKSFDTECHILCNIRHRNLDKVITSCSNLDLKALVLEYMPNGNFNKWLSSSN</sequence>
<reference evidence="11" key="1">
    <citation type="submission" date="2024-07" db="EMBL/GenBank/DDBJ databases">
        <title>Two chromosome-level genome assemblies of Korean endemic species Abeliophyllum distichum and Forsythia ovata (Oleaceae).</title>
        <authorList>
            <person name="Jang H."/>
        </authorList>
    </citation>
    <scope>NUCLEOTIDE SEQUENCE [LARGE SCALE GENOMIC DNA]</scope>
</reference>
<keyword evidence="10" id="KW-0418">Kinase</keyword>
<accession>A0ABD1QL89</accession>
<dbReference type="FunFam" id="3.80.10.10:FF:000041">
    <property type="entry name" value="LRR receptor-like serine/threonine-protein kinase ERECTA"/>
    <property type="match status" value="1"/>
</dbReference>
<keyword evidence="7" id="KW-0472">Membrane</keyword>
<keyword evidence="6" id="KW-1133">Transmembrane helix</keyword>
<dbReference type="Pfam" id="PF13855">
    <property type="entry name" value="LRR_8"/>
    <property type="match status" value="1"/>
</dbReference>
<keyword evidence="4" id="KW-0732">Signal</keyword>
<dbReference type="InterPro" id="IPR003591">
    <property type="entry name" value="Leu-rich_rpt_typical-subtyp"/>
</dbReference>
<evidence type="ECO:0000256" key="4">
    <source>
        <dbReference type="ARBA" id="ARBA00022729"/>
    </source>
</evidence>
<dbReference type="FunFam" id="3.80.10.10:FF:000095">
    <property type="entry name" value="LRR receptor-like serine/threonine-protein kinase GSO1"/>
    <property type="match status" value="1"/>
</dbReference>
<dbReference type="GO" id="GO:0006952">
    <property type="term" value="P:defense response"/>
    <property type="evidence" value="ECO:0007669"/>
    <property type="project" value="UniProtKB-ARBA"/>
</dbReference>
<organism evidence="10 11">
    <name type="scientific">Abeliophyllum distichum</name>
    <dbReference type="NCBI Taxonomy" id="126358"/>
    <lineage>
        <taxon>Eukaryota</taxon>
        <taxon>Viridiplantae</taxon>
        <taxon>Streptophyta</taxon>
        <taxon>Embryophyta</taxon>
        <taxon>Tracheophyta</taxon>
        <taxon>Spermatophyta</taxon>
        <taxon>Magnoliopsida</taxon>
        <taxon>eudicotyledons</taxon>
        <taxon>Gunneridae</taxon>
        <taxon>Pentapetalae</taxon>
        <taxon>asterids</taxon>
        <taxon>lamiids</taxon>
        <taxon>Lamiales</taxon>
        <taxon>Oleaceae</taxon>
        <taxon>Forsythieae</taxon>
        <taxon>Abeliophyllum</taxon>
    </lineage>
</organism>
<keyword evidence="3" id="KW-0812">Transmembrane</keyword>
<dbReference type="InterPro" id="IPR051809">
    <property type="entry name" value="Plant_receptor-like_S/T_kinase"/>
</dbReference>
<dbReference type="InterPro" id="IPR011009">
    <property type="entry name" value="Kinase-like_dom_sf"/>
</dbReference>
<dbReference type="SMART" id="SM00369">
    <property type="entry name" value="LRR_TYP"/>
    <property type="match status" value="6"/>
</dbReference>
<dbReference type="SUPFAM" id="SSF52058">
    <property type="entry name" value="L domain-like"/>
    <property type="match status" value="1"/>
</dbReference>
<dbReference type="PANTHER" id="PTHR27008:SF585">
    <property type="entry name" value="PROTEIN KINASE DOMAIN-CONTAINING PROTEIN"/>
    <property type="match status" value="1"/>
</dbReference>
<dbReference type="InterPro" id="IPR001611">
    <property type="entry name" value="Leu-rich_rpt"/>
</dbReference>
<dbReference type="PROSITE" id="PS50011">
    <property type="entry name" value="PROTEIN_KINASE_DOM"/>
    <property type="match status" value="1"/>
</dbReference>
<evidence type="ECO:0000256" key="6">
    <source>
        <dbReference type="ARBA" id="ARBA00022989"/>
    </source>
</evidence>
<name>A0ABD1QL89_9LAMI</name>
<dbReference type="Proteomes" id="UP001604336">
    <property type="component" value="Unassembled WGS sequence"/>
</dbReference>
<dbReference type="SUPFAM" id="SSF56112">
    <property type="entry name" value="Protein kinase-like (PK-like)"/>
    <property type="match status" value="1"/>
</dbReference>
<keyword evidence="5" id="KW-0677">Repeat</keyword>
<feature type="domain" description="Protein kinase" evidence="9">
    <location>
        <begin position="432"/>
        <end position="521"/>
    </location>
</feature>
<evidence type="ECO:0000256" key="3">
    <source>
        <dbReference type="ARBA" id="ARBA00022692"/>
    </source>
</evidence>
<evidence type="ECO:0000256" key="2">
    <source>
        <dbReference type="ARBA" id="ARBA00022614"/>
    </source>
</evidence>
<dbReference type="GO" id="GO:0016020">
    <property type="term" value="C:membrane"/>
    <property type="evidence" value="ECO:0007669"/>
    <property type="project" value="UniProtKB-SubCell"/>
</dbReference>
<dbReference type="InterPro" id="IPR000719">
    <property type="entry name" value="Prot_kinase_dom"/>
</dbReference>
<dbReference type="GO" id="GO:0051707">
    <property type="term" value="P:response to other organism"/>
    <property type="evidence" value="ECO:0007669"/>
    <property type="project" value="UniProtKB-ARBA"/>
</dbReference>
<evidence type="ECO:0000256" key="8">
    <source>
        <dbReference type="ARBA" id="ARBA00023180"/>
    </source>
</evidence>
<dbReference type="Pfam" id="PF07714">
    <property type="entry name" value="PK_Tyr_Ser-Thr"/>
    <property type="match status" value="1"/>
</dbReference>